<dbReference type="EMBL" id="RZNY01000002">
    <property type="protein sequence ID" value="RUT47998.1"/>
    <property type="molecule type" value="Genomic_DNA"/>
</dbReference>
<evidence type="ECO:0000313" key="2">
    <source>
        <dbReference type="Proteomes" id="UP000279446"/>
    </source>
</evidence>
<sequence length="131" mass="15510">MGDACTLSCGHCSFKQDVYLGFGFRYIDLVSILEWYEVEEDRQIIKEFINEKEKSFECFDGLYICHECNFLLNKVYLHMKSETRSYTNSYNCPLCRTEMPSVPLINIQSEMIDCPDCKQEKLAVNFYMDWD</sequence>
<accession>A0A3S1CB35</accession>
<dbReference type="AlphaFoldDB" id="A0A3S1CB35"/>
<gene>
    <name evidence="1" type="ORF">EJP82_02320</name>
</gene>
<protein>
    <submittedName>
        <fullName evidence="1">Uncharacterized protein</fullName>
    </submittedName>
</protein>
<name>A0A3S1CB35_9BACL</name>
<comment type="caution">
    <text evidence="1">The sequence shown here is derived from an EMBL/GenBank/DDBJ whole genome shotgun (WGS) entry which is preliminary data.</text>
</comment>
<dbReference type="Proteomes" id="UP000279446">
    <property type="component" value="Unassembled WGS sequence"/>
</dbReference>
<proteinExistence type="predicted"/>
<reference evidence="1 2" key="1">
    <citation type="submission" date="2018-12" db="EMBL/GenBank/DDBJ databases">
        <authorList>
            <person name="Sun L."/>
            <person name="Chen Z."/>
        </authorList>
    </citation>
    <scope>NUCLEOTIDE SEQUENCE [LARGE SCALE GENOMIC DNA]</scope>
    <source>
        <strain evidence="1 2">DSM 15890</strain>
    </source>
</reference>
<keyword evidence="2" id="KW-1185">Reference proteome</keyword>
<dbReference type="RefSeq" id="WP_127190417.1">
    <property type="nucleotide sequence ID" value="NZ_RZNY01000002.1"/>
</dbReference>
<evidence type="ECO:0000313" key="1">
    <source>
        <dbReference type="EMBL" id="RUT47998.1"/>
    </source>
</evidence>
<organism evidence="1 2">
    <name type="scientific">Paenibacillus anaericanus</name>
    <dbReference type="NCBI Taxonomy" id="170367"/>
    <lineage>
        <taxon>Bacteria</taxon>
        <taxon>Bacillati</taxon>
        <taxon>Bacillota</taxon>
        <taxon>Bacilli</taxon>
        <taxon>Bacillales</taxon>
        <taxon>Paenibacillaceae</taxon>
        <taxon>Paenibacillus</taxon>
    </lineage>
</organism>
<dbReference type="OrthoDB" id="2005617at2"/>